<dbReference type="InterPro" id="IPR001926">
    <property type="entry name" value="TrpB-like_PALP"/>
</dbReference>
<feature type="domain" description="Tryptophan synthase beta chain-like PALP" evidence="7">
    <location>
        <begin position="26"/>
        <end position="312"/>
    </location>
</feature>
<keyword evidence="5" id="KW-0460">Magnesium</keyword>
<protein>
    <submittedName>
        <fullName evidence="8">Threonine/serine dehydratase</fullName>
    </submittedName>
</protein>
<proteinExistence type="predicted"/>
<evidence type="ECO:0000256" key="4">
    <source>
        <dbReference type="ARBA" id="ARBA00001946"/>
    </source>
</evidence>
<dbReference type="InterPro" id="IPR000634">
    <property type="entry name" value="Ser/Thr_deHydtase_PyrdxlP-BS"/>
</dbReference>
<dbReference type="PANTHER" id="PTHR43050:SF1">
    <property type="entry name" value="SERINE RACEMASE"/>
    <property type="match status" value="1"/>
</dbReference>
<dbReference type="EMBL" id="JAVREH010000020">
    <property type="protein sequence ID" value="MDT0262615.1"/>
    <property type="molecule type" value="Genomic_DNA"/>
</dbReference>
<sequence>MTSTVPSDALVSLDDIRAAAERLRGLVLRTPLLPLTSADADRPLWLKAESLQVSGAFKLRGAYNAILPQLENARRCGVVAHSSGNHARAVAWVARELGIRAVIVMPDAAPQVKVEGVRALGAEVVIVTPDQRDIRAEELSAAHGMVLVRPYDDAAIVAGQGTVGLEIVEDLPDIDVILVPVSGGGLLSGVATAVKALKPDTLVIGVEPALAADAAESFRTGSRVTWTPEQTYRTIADGLRTTSLGEIPWRHVSRYVDDIITVDDDEIRDAVRRIATDCRLVAEPSGAVSTAAYLHRAAELPATGRFAAVVSGGNVAMAAYAQMLSPAP</sequence>
<evidence type="ECO:0000256" key="6">
    <source>
        <dbReference type="ARBA" id="ARBA00022898"/>
    </source>
</evidence>
<comment type="cofactor">
    <cofactor evidence="2">
        <name>pyridoxal 5'-phosphate</name>
        <dbReference type="ChEBI" id="CHEBI:597326"/>
    </cofactor>
</comment>
<dbReference type="RefSeq" id="WP_311423765.1">
    <property type="nucleotide sequence ID" value="NZ_JAVREH010000020.1"/>
</dbReference>
<evidence type="ECO:0000313" key="9">
    <source>
        <dbReference type="Proteomes" id="UP001183176"/>
    </source>
</evidence>
<comment type="cofactor">
    <cofactor evidence="3">
        <name>Mn(2+)</name>
        <dbReference type="ChEBI" id="CHEBI:29035"/>
    </cofactor>
</comment>
<organism evidence="8 9">
    <name type="scientific">Jatrophihabitans lederbergiae</name>
    <dbReference type="NCBI Taxonomy" id="3075547"/>
    <lineage>
        <taxon>Bacteria</taxon>
        <taxon>Bacillati</taxon>
        <taxon>Actinomycetota</taxon>
        <taxon>Actinomycetes</taxon>
        <taxon>Jatrophihabitantales</taxon>
        <taxon>Jatrophihabitantaceae</taxon>
        <taxon>Jatrophihabitans</taxon>
    </lineage>
</organism>
<gene>
    <name evidence="8" type="ORF">RM423_14565</name>
</gene>
<comment type="cofactor">
    <cofactor evidence="4">
        <name>Mg(2+)</name>
        <dbReference type="ChEBI" id="CHEBI:18420"/>
    </cofactor>
</comment>
<dbReference type="SUPFAM" id="SSF53686">
    <property type="entry name" value="Tryptophan synthase beta subunit-like PLP-dependent enzymes"/>
    <property type="match status" value="1"/>
</dbReference>
<dbReference type="Pfam" id="PF00291">
    <property type="entry name" value="PALP"/>
    <property type="match status" value="1"/>
</dbReference>
<accession>A0ABU2JC97</accession>
<comment type="cofactor">
    <cofactor evidence="1">
        <name>Ca(2+)</name>
        <dbReference type="ChEBI" id="CHEBI:29108"/>
    </cofactor>
</comment>
<evidence type="ECO:0000256" key="3">
    <source>
        <dbReference type="ARBA" id="ARBA00001936"/>
    </source>
</evidence>
<evidence type="ECO:0000256" key="1">
    <source>
        <dbReference type="ARBA" id="ARBA00001913"/>
    </source>
</evidence>
<evidence type="ECO:0000313" key="8">
    <source>
        <dbReference type="EMBL" id="MDT0262615.1"/>
    </source>
</evidence>
<dbReference type="PROSITE" id="PS00165">
    <property type="entry name" value="DEHYDRATASE_SER_THR"/>
    <property type="match status" value="1"/>
</dbReference>
<evidence type="ECO:0000256" key="2">
    <source>
        <dbReference type="ARBA" id="ARBA00001933"/>
    </source>
</evidence>
<evidence type="ECO:0000259" key="7">
    <source>
        <dbReference type="Pfam" id="PF00291"/>
    </source>
</evidence>
<evidence type="ECO:0000256" key="5">
    <source>
        <dbReference type="ARBA" id="ARBA00022842"/>
    </source>
</evidence>
<name>A0ABU2JC97_9ACTN</name>
<dbReference type="CDD" id="cd01562">
    <property type="entry name" value="Thr-dehyd"/>
    <property type="match status" value="1"/>
</dbReference>
<dbReference type="Proteomes" id="UP001183176">
    <property type="component" value="Unassembled WGS sequence"/>
</dbReference>
<dbReference type="Gene3D" id="3.40.50.1100">
    <property type="match status" value="2"/>
</dbReference>
<comment type="caution">
    <text evidence="8">The sequence shown here is derived from an EMBL/GenBank/DDBJ whole genome shotgun (WGS) entry which is preliminary data.</text>
</comment>
<reference evidence="9" key="1">
    <citation type="submission" date="2023-07" db="EMBL/GenBank/DDBJ databases">
        <title>30 novel species of actinomycetes from the DSMZ collection.</title>
        <authorList>
            <person name="Nouioui I."/>
        </authorList>
    </citation>
    <scope>NUCLEOTIDE SEQUENCE [LARGE SCALE GENOMIC DNA]</scope>
    <source>
        <strain evidence="9">DSM 44399</strain>
    </source>
</reference>
<keyword evidence="9" id="KW-1185">Reference proteome</keyword>
<keyword evidence="6" id="KW-0663">Pyridoxal phosphate</keyword>
<dbReference type="InterPro" id="IPR036052">
    <property type="entry name" value="TrpB-like_PALP_sf"/>
</dbReference>
<dbReference type="PANTHER" id="PTHR43050">
    <property type="entry name" value="SERINE / THREONINE RACEMASE FAMILY MEMBER"/>
    <property type="match status" value="1"/>
</dbReference>